<reference evidence="1 2" key="1">
    <citation type="submission" date="2024-10" db="EMBL/GenBank/DDBJ databases">
        <title>The Natural Products Discovery Center: Release of the First 8490 Sequenced Strains for Exploring Actinobacteria Biosynthetic Diversity.</title>
        <authorList>
            <person name="Kalkreuter E."/>
            <person name="Kautsar S.A."/>
            <person name="Yang D."/>
            <person name="Bader C.D."/>
            <person name="Teijaro C.N."/>
            <person name="Fluegel L."/>
            <person name="Davis C.M."/>
            <person name="Simpson J.R."/>
            <person name="Lauterbach L."/>
            <person name="Steele A.D."/>
            <person name="Gui C."/>
            <person name="Meng S."/>
            <person name="Li G."/>
            <person name="Viehrig K."/>
            <person name="Ye F."/>
            <person name="Su P."/>
            <person name="Kiefer A.F."/>
            <person name="Nichols A."/>
            <person name="Cepeda A.J."/>
            <person name="Yan W."/>
            <person name="Fan B."/>
            <person name="Jiang Y."/>
            <person name="Adhikari A."/>
            <person name="Zheng C.-J."/>
            <person name="Schuster L."/>
            <person name="Cowan T.M."/>
            <person name="Smanski M.J."/>
            <person name="Chevrette M.G."/>
            <person name="De Carvalho L.P.S."/>
            <person name="Shen B."/>
        </authorList>
    </citation>
    <scope>NUCLEOTIDE SEQUENCE [LARGE SCALE GENOMIC DNA]</scope>
    <source>
        <strain evidence="1 2">NPDC020979</strain>
    </source>
</reference>
<evidence type="ECO:0000313" key="1">
    <source>
        <dbReference type="EMBL" id="MFI0914221.1"/>
    </source>
</evidence>
<dbReference type="Proteomes" id="UP001611162">
    <property type="component" value="Unassembled WGS sequence"/>
</dbReference>
<dbReference type="EMBL" id="JBIRRB010000011">
    <property type="protein sequence ID" value="MFI0914221.1"/>
    <property type="molecule type" value="Genomic_DNA"/>
</dbReference>
<dbReference type="RefSeq" id="WP_397614237.1">
    <property type="nucleotide sequence ID" value="NZ_JBIRRB010000011.1"/>
</dbReference>
<keyword evidence="2" id="KW-1185">Reference proteome</keyword>
<comment type="caution">
    <text evidence="1">The sequence shown here is derived from an EMBL/GenBank/DDBJ whole genome shotgun (WGS) entry which is preliminary data.</text>
</comment>
<accession>A0ABW7TDJ9</accession>
<sequence>MEFEHPIAGPAREAFAAGWAVSGGPLTYRVHTACIVAVQTAIEHADAPRVLEVTVDLGRLEGMWALLFTRREEQQAVHTRTVSDVWRPLIDRDALAAAVDAVRRDAGLSEARRTLGGLAASALAAARTLLRALADLTGWTALRTAVRNAIAAGRAEGMVNAVAIAAERLGTAGVRLDWDIAFQHAYRSLERLDELWAEADTWLARMLDGAATDLGRVLAGAAEDGASREEMIDAAMDVLASDDAAAVAFTVDWAMTTAADDGALELYRSEGVQRVDIITAGDGRVCETCTGFEAGSPWSSLDVPRLPTHPVCRCCYAADVSLSHFAAWFT</sequence>
<name>A0ABW7TDJ9_9ACTN</name>
<gene>
    <name evidence="1" type="ORF">ACH4TF_27765</name>
</gene>
<proteinExistence type="predicted"/>
<evidence type="ECO:0000313" key="2">
    <source>
        <dbReference type="Proteomes" id="UP001611162"/>
    </source>
</evidence>
<organism evidence="1 2">
    <name type="scientific">Streptomyces abikoensis</name>
    <dbReference type="NCBI Taxonomy" id="97398"/>
    <lineage>
        <taxon>Bacteria</taxon>
        <taxon>Bacillati</taxon>
        <taxon>Actinomycetota</taxon>
        <taxon>Actinomycetes</taxon>
        <taxon>Kitasatosporales</taxon>
        <taxon>Streptomycetaceae</taxon>
        <taxon>Streptomyces</taxon>
    </lineage>
</organism>
<protein>
    <submittedName>
        <fullName evidence="1">Uncharacterized protein</fullName>
    </submittedName>
</protein>